<gene>
    <name evidence="2" type="ORF">brsh051_20450</name>
</gene>
<dbReference type="CDD" id="cd02042">
    <property type="entry name" value="ParAB_family"/>
    <property type="match status" value="1"/>
</dbReference>
<name>A0AAN0KEP1_9ACTN</name>
<dbReference type="EMBL" id="AP028056">
    <property type="protein sequence ID" value="BEH02764.1"/>
    <property type="molecule type" value="Genomic_DNA"/>
</dbReference>
<dbReference type="AlphaFoldDB" id="A0AAN0KEP1"/>
<dbReference type="InterPro" id="IPR025669">
    <property type="entry name" value="AAA_dom"/>
</dbReference>
<reference evidence="2" key="1">
    <citation type="journal article" date="2024" name="Int. J. Syst. Evol. Microbiol.">
        <title>Brooklawnia propionicigenes sp. nov., a facultatively anaerobic, propionate-producing bacterium isolated from a methanogenic reactor treating waste from cattle farms.</title>
        <authorList>
            <person name="Akita Y."/>
            <person name="Ueki A."/>
            <person name="Tonouchi A."/>
            <person name="Sugawara Y."/>
            <person name="Honma S."/>
            <person name="Kaku N."/>
            <person name="Ueki K."/>
        </authorList>
    </citation>
    <scope>NUCLEOTIDE SEQUENCE</scope>
    <source>
        <strain evidence="2">SH051</strain>
    </source>
</reference>
<dbReference type="RefSeq" id="WP_286264671.1">
    <property type="nucleotide sequence ID" value="NZ_AP028056.1"/>
</dbReference>
<dbReference type="PANTHER" id="PTHR13696">
    <property type="entry name" value="P-LOOP CONTAINING NUCLEOSIDE TRIPHOSPHATE HYDROLASE"/>
    <property type="match status" value="1"/>
</dbReference>
<organism evidence="2 3">
    <name type="scientific">Brooklawnia propionicigenes</name>
    <dbReference type="NCBI Taxonomy" id="3041175"/>
    <lineage>
        <taxon>Bacteria</taxon>
        <taxon>Bacillati</taxon>
        <taxon>Actinomycetota</taxon>
        <taxon>Actinomycetes</taxon>
        <taxon>Propionibacteriales</taxon>
        <taxon>Propionibacteriaceae</taxon>
        <taxon>Brooklawnia</taxon>
    </lineage>
</organism>
<dbReference type="Gene3D" id="3.40.50.300">
    <property type="entry name" value="P-loop containing nucleotide triphosphate hydrolases"/>
    <property type="match status" value="1"/>
</dbReference>
<evidence type="ECO:0000313" key="3">
    <source>
        <dbReference type="Proteomes" id="UP001431656"/>
    </source>
</evidence>
<dbReference type="KEGG" id="broo:brsh051_20450"/>
<sequence length="259" mass="27334">MTPVVAICNQKGGVGKTALTTALANVLSARGRVLVIDADPQANASTILGIESDGRVTLADLLAPARPAHLSGAVRLATAPAADAWGPVDVIPAERGLADRAFDQSLGRESRLRDVIAALSDTYVAVLVDCPPSLDMLTVNALTAASMALIVTEPRSSSVNAIAEILQTIASVRTLYNPRLELAGIVVNRWTQTRVDRRAHFEVLTADYREWLLNPPVPDREIVSVAATNRLPVPREGAGIEVMSAVAALADQLGIESPK</sequence>
<dbReference type="InterPro" id="IPR050678">
    <property type="entry name" value="DNA_Partitioning_ATPase"/>
</dbReference>
<evidence type="ECO:0000259" key="1">
    <source>
        <dbReference type="Pfam" id="PF13614"/>
    </source>
</evidence>
<dbReference type="PANTHER" id="PTHR13696:SF99">
    <property type="entry name" value="COBYRINIC ACID AC-DIAMIDE SYNTHASE"/>
    <property type="match status" value="1"/>
</dbReference>
<protein>
    <submittedName>
        <fullName evidence="2">ParA family protein</fullName>
    </submittedName>
</protein>
<dbReference type="Proteomes" id="UP001431656">
    <property type="component" value="Chromosome"/>
</dbReference>
<dbReference type="Pfam" id="PF13614">
    <property type="entry name" value="AAA_31"/>
    <property type="match status" value="1"/>
</dbReference>
<evidence type="ECO:0000313" key="2">
    <source>
        <dbReference type="EMBL" id="BEH02764.1"/>
    </source>
</evidence>
<proteinExistence type="predicted"/>
<accession>A0AAN0KEP1</accession>
<dbReference type="InterPro" id="IPR027417">
    <property type="entry name" value="P-loop_NTPase"/>
</dbReference>
<dbReference type="SUPFAM" id="SSF52540">
    <property type="entry name" value="P-loop containing nucleoside triphosphate hydrolases"/>
    <property type="match status" value="1"/>
</dbReference>
<keyword evidence="3" id="KW-1185">Reference proteome</keyword>
<feature type="domain" description="AAA" evidence="1">
    <location>
        <begin position="4"/>
        <end position="181"/>
    </location>
</feature>